<dbReference type="GO" id="GO:0005886">
    <property type="term" value="C:plasma membrane"/>
    <property type="evidence" value="ECO:0007669"/>
    <property type="project" value="UniProtKB-SubCell"/>
</dbReference>
<dbReference type="Pfam" id="PF00005">
    <property type="entry name" value="ABC_tran"/>
    <property type="match status" value="1"/>
</dbReference>
<feature type="domain" description="ABC transporter" evidence="9">
    <location>
        <begin position="344"/>
        <end position="578"/>
    </location>
</feature>
<dbReference type="InterPro" id="IPR039421">
    <property type="entry name" value="Type_1_exporter"/>
</dbReference>
<dbReference type="CDD" id="cd18552">
    <property type="entry name" value="ABC_6TM_MsbA_like"/>
    <property type="match status" value="1"/>
</dbReference>
<dbReference type="InterPro" id="IPR003593">
    <property type="entry name" value="AAA+_ATPase"/>
</dbReference>
<proteinExistence type="predicted"/>
<comment type="subcellular location">
    <subcellularLocation>
        <location evidence="1">Cell membrane</location>
        <topology evidence="1">Multi-pass membrane protein</topology>
    </subcellularLocation>
</comment>
<organism evidence="11 12">
    <name type="scientific">Cloacibacillus porcorum</name>
    <dbReference type="NCBI Taxonomy" id="1197717"/>
    <lineage>
        <taxon>Bacteria</taxon>
        <taxon>Thermotogati</taxon>
        <taxon>Synergistota</taxon>
        <taxon>Synergistia</taxon>
        <taxon>Synergistales</taxon>
        <taxon>Synergistaceae</taxon>
        <taxon>Cloacibacillus</taxon>
    </lineage>
</organism>
<dbReference type="InterPro" id="IPR036640">
    <property type="entry name" value="ABC1_TM_sf"/>
</dbReference>
<evidence type="ECO:0000256" key="3">
    <source>
        <dbReference type="ARBA" id="ARBA00022692"/>
    </source>
</evidence>
<sequence length="587" mass="64972">MLKLTDKNEWSSYLRVLKYCIPYKKRLIYAVICMALSAIAAITPPWLIKNVVDDVLIRKETYMLNLLCFSVVFLYILKAVFTYANLYLMTWVGQKVVIDIRLELYDRTQRLSLLTLYSRRSGEFLSRITNDVSTLQNILASVVVDFVVQGITFVGIIGLLLFLNWRLTLATFMVIPIAVFAIDQASSKLRRVGTVIQERLAMVAAIAQEAVSSIKIVRSFATEEEEYERFKEESDLHFKAVMKGTQVRGALEGIVEVILIAALAAILWIGGRNVIGGKLTAGGLIAFLTYIGLLVQPVRVLSRVVSTIQQGAASADRVFEILDEANEVPLTEHPVVHSPMKGHVSFENVDFRYNDSKHVLNGISFEIKPGEKVAIVGPTGAGKSTIADLVMRFYDPQGGAVKVDGIDLRDLELKSYRRQIGVVPQDPVLMKGTLAYNIGYGCRGMTKASLERAAKMAGIYDFIMTLPRGFDTEVGERGVTLSGGQRQRVAIARAVVRDPRILIMDEATSSLDALVEQQVQEAMHNAMEGRTSIVIAHRLSTIRDADRILVLRDGKIAEAGTHDELVAAGGHYYRLFAASNGEHTEVG</sequence>
<dbReference type="Pfam" id="PF00664">
    <property type="entry name" value="ABC_membrane"/>
    <property type="match status" value="1"/>
</dbReference>
<dbReference type="PANTHER" id="PTHR43394">
    <property type="entry name" value="ATP-DEPENDENT PERMEASE MDL1, MITOCHONDRIAL"/>
    <property type="match status" value="1"/>
</dbReference>
<dbReference type="AlphaFoldDB" id="A0A1B2I7N1"/>
<dbReference type="RefSeq" id="WP_066747256.1">
    <property type="nucleotide sequence ID" value="NZ_CP016757.1"/>
</dbReference>
<evidence type="ECO:0000256" key="4">
    <source>
        <dbReference type="ARBA" id="ARBA00022741"/>
    </source>
</evidence>
<evidence type="ECO:0000259" key="9">
    <source>
        <dbReference type="PROSITE" id="PS50893"/>
    </source>
</evidence>
<name>A0A1B2I7N1_9BACT</name>
<dbReference type="FunFam" id="3.40.50.300:FF:000287">
    <property type="entry name" value="Multidrug ABC transporter ATP-binding protein"/>
    <property type="match status" value="1"/>
</dbReference>
<feature type="domain" description="ABC transmembrane type-1" evidence="10">
    <location>
        <begin position="30"/>
        <end position="310"/>
    </location>
</feature>
<keyword evidence="3 8" id="KW-0812">Transmembrane</keyword>
<dbReference type="SUPFAM" id="SSF90123">
    <property type="entry name" value="ABC transporter transmembrane region"/>
    <property type="match status" value="1"/>
</dbReference>
<keyword evidence="5" id="KW-0067">ATP-binding</keyword>
<dbReference type="PANTHER" id="PTHR43394:SF1">
    <property type="entry name" value="ATP-BINDING CASSETTE SUB-FAMILY B MEMBER 10, MITOCHONDRIAL"/>
    <property type="match status" value="1"/>
</dbReference>
<evidence type="ECO:0000256" key="1">
    <source>
        <dbReference type="ARBA" id="ARBA00004651"/>
    </source>
</evidence>
<dbReference type="SMART" id="SM00382">
    <property type="entry name" value="AAA"/>
    <property type="match status" value="1"/>
</dbReference>
<dbReference type="GeneID" id="83058813"/>
<evidence type="ECO:0000313" key="12">
    <source>
        <dbReference type="Proteomes" id="UP000093044"/>
    </source>
</evidence>
<keyword evidence="12" id="KW-1185">Reference proteome</keyword>
<dbReference type="OrthoDB" id="9762778at2"/>
<keyword evidence="4" id="KW-0547">Nucleotide-binding</keyword>
<feature type="transmembrane region" description="Helical" evidence="8">
    <location>
        <begin position="275"/>
        <end position="295"/>
    </location>
</feature>
<dbReference type="InterPro" id="IPR003439">
    <property type="entry name" value="ABC_transporter-like_ATP-bd"/>
</dbReference>
<dbReference type="GO" id="GO:0016887">
    <property type="term" value="F:ATP hydrolysis activity"/>
    <property type="evidence" value="ECO:0007669"/>
    <property type="project" value="InterPro"/>
</dbReference>
<protein>
    <submittedName>
        <fullName evidence="11">ABC transporter permease</fullName>
    </submittedName>
</protein>
<feature type="transmembrane region" description="Helical" evidence="8">
    <location>
        <begin position="249"/>
        <end position="269"/>
    </location>
</feature>
<feature type="transmembrane region" description="Helical" evidence="8">
    <location>
        <begin position="163"/>
        <end position="182"/>
    </location>
</feature>
<feature type="transmembrane region" description="Helical" evidence="8">
    <location>
        <begin position="62"/>
        <end position="81"/>
    </location>
</feature>
<feature type="transmembrane region" description="Helical" evidence="8">
    <location>
        <begin position="27"/>
        <end position="47"/>
    </location>
</feature>
<keyword evidence="6 8" id="KW-1133">Transmembrane helix</keyword>
<accession>A0A1B2I7N1</accession>
<evidence type="ECO:0000256" key="6">
    <source>
        <dbReference type="ARBA" id="ARBA00022989"/>
    </source>
</evidence>
<evidence type="ECO:0000256" key="2">
    <source>
        <dbReference type="ARBA" id="ARBA00022448"/>
    </source>
</evidence>
<dbReference type="EMBL" id="CP016757">
    <property type="protein sequence ID" value="ANZ45971.1"/>
    <property type="molecule type" value="Genomic_DNA"/>
</dbReference>
<dbReference type="InterPro" id="IPR027417">
    <property type="entry name" value="P-loop_NTPase"/>
</dbReference>
<feature type="transmembrane region" description="Helical" evidence="8">
    <location>
        <begin position="137"/>
        <end position="157"/>
    </location>
</feature>
<dbReference type="STRING" id="1197717.BED41_13250"/>
<dbReference type="SUPFAM" id="SSF52540">
    <property type="entry name" value="P-loop containing nucleoside triphosphate hydrolases"/>
    <property type="match status" value="1"/>
</dbReference>
<dbReference type="Gene3D" id="1.20.1560.10">
    <property type="entry name" value="ABC transporter type 1, transmembrane domain"/>
    <property type="match status" value="1"/>
</dbReference>
<dbReference type="GO" id="GO:0005524">
    <property type="term" value="F:ATP binding"/>
    <property type="evidence" value="ECO:0007669"/>
    <property type="project" value="UniProtKB-KW"/>
</dbReference>
<dbReference type="InterPro" id="IPR011527">
    <property type="entry name" value="ABC1_TM_dom"/>
</dbReference>
<dbReference type="PROSITE" id="PS50929">
    <property type="entry name" value="ABC_TM1F"/>
    <property type="match status" value="1"/>
</dbReference>
<dbReference type="InterPro" id="IPR017871">
    <property type="entry name" value="ABC_transporter-like_CS"/>
</dbReference>
<evidence type="ECO:0000256" key="5">
    <source>
        <dbReference type="ARBA" id="ARBA00022840"/>
    </source>
</evidence>
<evidence type="ECO:0000256" key="7">
    <source>
        <dbReference type="ARBA" id="ARBA00023136"/>
    </source>
</evidence>
<dbReference type="Proteomes" id="UP000093044">
    <property type="component" value="Chromosome"/>
</dbReference>
<dbReference type="Gene3D" id="3.40.50.300">
    <property type="entry name" value="P-loop containing nucleotide triphosphate hydrolases"/>
    <property type="match status" value="1"/>
</dbReference>
<keyword evidence="2" id="KW-0813">Transport</keyword>
<gene>
    <name evidence="11" type="ORF">BED41_13250</name>
</gene>
<reference evidence="11" key="1">
    <citation type="submission" date="2016-08" db="EMBL/GenBank/DDBJ databases">
        <title>Complete genome of Cloacibacillus porcorum.</title>
        <authorList>
            <person name="Looft T."/>
            <person name="Bayles D.O."/>
            <person name="Alt D.P."/>
        </authorList>
    </citation>
    <scope>NUCLEOTIDE SEQUENCE [LARGE SCALE GENOMIC DNA]</scope>
    <source>
        <strain evidence="11">CL-84</strain>
    </source>
</reference>
<dbReference type="PROSITE" id="PS50893">
    <property type="entry name" value="ABC_TRANSPORTER_2"/>
    <property type="match status" value="1"/>
</dbReference>
<evidence type="ECO:0000259" key="10">
    <source>
        <dbReference type="PROSITE" id="PS50929"/>
    </source>
</evidence>
<evidence type="ECO:0000256" key="8">
    <source>
        <dbReference type="SAM" id="Phobius"/>
    </source>
</evidence>
<dbReference type="PROSITE" id="PS00211">
    <property type="entry name" value="ABC_TRANSPORTER_1"/>
    <property type="match status" value="1"/>
</dbReference>
<dbReference type="GO" id="GO:0015421">
    <property type="term" value="F:ABC-type oligopeptide transporter activity"/>
    <property type="evidence" value="ECO:0007669"/>
    <property type="project" value="TreeGrafter"/>
</dbReference>
<keyword evidence="7 8" id="KW-0472">Membrane</keyword>
<evidence type="ECO:0000313" key="11">
    <source>
        <dbReference type="EMBL" id="ANZ45971.1"/>
    </source>
</evidence>
<dbReference type="KEGG" id="cpor:BED41_13250"/>